<comment type="caution">
    <text evidence="1">The sequence shown here is derived from an EMBL/GenBank/DDBJ whole genome shotgun (WGS) entry which is preliminary data.</text>
</comment>
<keyword evidence="2" id="KW-1185">Reference proteome</keyword>
<dbReference type="Gramene" id="mRNA:HanXRQr2_Chr03g0112211">
    <property type="protein sequence ID" value="CDS:HanXRQr2_Chr03g0112211.1"/>
    <property type="gene ID" value="HanXRQr2_Chr03g0112211"/>
</dbReference>
<sequence length="78" mass="8398">MTKATGTNNRGCPIAPLQAIPLISLSKHMEITTFRSDLLIAQIFISPSLLRSSQTTRFVVDLKTFDDDEEDTTGGGGG</sequence>
<organism evidence="1 2">
    <name type="scientific">Helianthus annuus</name>
    <name type="common">Common sunflower</name>
    <dbReference type="NCBI Taxonomy" id="4232"/>
    <lineage>
        <taxon>Eukaryota</taxon>
        <taxon>Viridiplantae</taxon>
        <taxon>Streptophyta</taxon>
        <taxon>Embryophyta</taxon>
        <taxon>Tracheophyta</taxon>
        <taxon>Spermatophyta</taxon>
        <taxon>Magnoliopsida</taxon>
        <taxon>eudicotyledons</taxon>
        <taxon>Gunneridae</taxon>
        <taxon>Pentapetalae</taxon>
        <taxon>asterids</taxon>
        <taxon>campanulids</taxon>
        <taxon>Asterales</taxon>
        <taxon>Asteraceae</taxon>
        <taxon>Asteroideae</taxon>
        <taxon>Heliantheae alliance</taxon>
        <taxon>Heliantheae</taxon>
        <taxon>Helianthus</taxon>
    </lineage>
</organism>
<reference evidence="1" key="1">
    <citation type="journal article" date="2017" name="Nature">
        <title>The sunflower genome provides insights into oil metabolism, flowering and Asterid evolution.</title>
        <authorList>
            <person name="Badouin H."/>
            <person name="Gouzy J."/>
            <person name="Grassa C.J."/>
            <person name="Murat F."/>
            <person name="Staton S.E."/>
            <person name="Cottret L."/>
            <person name="Lelandais-Briere C."/>
            <person name="Owens G.L."/>
            <person name="Carrere S."/>
            <person name="Mayjonade B."/>
            <person name="Legrand L."/>
            <person name="Gill N."/>
            <person name="Kane N.C."/>
            <person name="Bowers J.E."/>
            <person name="Hubner S."/>
            <person name="Bellec A."/>
            <person name="Berard A."/>
            <person name="Berges H."/>
            <person name="Blanchet N."/>
            <person name="Boniface M.C."/>
            <person name="Brunel D."/>
            <person name="Catrice O."/>
            <person name="Chaidir N."/>
            <person name="Claudel C."/>
            <person name="Donnadieu C."/>
            <person name="Faraut T."/>
            <person name="Fievet G."/>
            <person name="Helmstetter N."/>
            <person name="King M."/>
            <person name="Knapp S.J."/>
            <person name="Lai Z."/>
            <person name="Le Paslier M.C."/>
            <person name="Lippi Y."/>
            <person name="Lorenzon L."/>
            <person name="Mandel J.R."/>
            <person name="Marage G."/>
            <person name="Marchand G."/>
            <person name="Marquand E."/>
            <person name="Bret-Mestries E."/>
            <person name="Morien E."/>
            <person name="Nambeesan S."/>
            <person name="Nguyen T."/>
            <person name="Pegot-Espagnet P."/>
            <person name="Pouilly N."/>
            <person name="Raftis F."/>
            <person name="Sallet E."/>
            <person name="Schiex T."/>
            <person name="Thomas J."/>
            <person name="Vandecasteele C."/>
            <person name="Vares D."/>
            <person name="Vear F."/>
            <person name="Vautrin S."/>
            <person name="Crespi M."/>
            <person name="Mangin B."/>
            <person name="Burke J.M."/>
            <person name="Salse J."/>
            <person name="Munos S."/>
            <person name="Vincourt P."/>
            <person name="Rieseberg L.H."/>
            <person name="Langlade N.B."/>
        </authorList>
    </citation>
    <scope>NUCLEOTIDE SEQUENCE</scope>
    <source>
        <tissue evidence="1">Leaves</tissue>
    </source>
</reference>
<reference evidence="1" key="2">
    <citation type="submission" date="2020-06" db="EMBL/GenBank/DDBJ databases">
        <title>Helianthus annuus Genome sequencing and assembly Release 2.</title>
        <authorList>
            <person name="Gouzy J."/>
            <person name="Langlade N."/>
            <person name="Munos S."/>
        </authorList>
    </citation>
    <scope>NUCLEOTIDE SEQUENCE</scope>
    <source>
        <tissue evidence="1">Leaves</tissue>
    </source>
</reference>
<dbReference type="Proteomes" id="UP000215914">
    <property type="component" value="Unassembled WGS sequence"/>
</dbReference>
<dbReference type="EMBL" id="MNCJ02000318">
    <property type="protein sequence ID" value="KAF5814534.1"/>
    <property type="molecule type" value="Genomic_DNA"/>
</dbReference>
<evidence type="ECO:0000313" key="2">
    <source>
        <dbReference type="Proteomes" id="UP000215914"/>
    </source>
</evidence>
<protein>
    <submittedName>
        <fullName evidence="1">Uncharacterized protein</fullName>
    </submittedName>
</protein>
<dbReference type="AlphaFoldDB" id="A0A9K3NW26"/>
<evidence type="ECO:0000313" key="1">
    <source>
        <dbReference type="EMBL" id="KAF5814534.1"/>
    </source>
</evidence>
<name>A0A9K3NW26_HELAN</name>
<gene>
    <name evidence="1" type="ORF">HanXRQr2_Chr03g0112211</name>
</gene>
<proteinExistence type="predicted"/>
<accession>A0A9K3NW26</accession>